<reference evidence="3" key="1">
    <citation type="submission" date="2016-02" db="EMBL/GenBank/DDBJ databases">
        <title>Draft genome sequence of Microdochium bolleyi, a fungal endophyte of beachgrass.</title>
        <authorList>
            <consortium name="DOE Joint Genome Institute"/>
            <person name="David A.S."/>
            <person name="May G."/>
            <person name="Haridas S."/>
            <person name="Lim J."/>
            <person name="Wang M."/>
            <person name="Labutti K."/>
            <person name="Lipzen A."/>
            <person name="Barry K."/>
            <person name="Grigoriev I.V."/>
        </authorList>
    </citation>
    <scope>NUCLEOTIDE SEQUENCE [LARGE SCALE GENOMIC DNA]</scope>
    <source>
        <strain evidence="3">J235TASD1</strain>
    </source>
</reference>
<evidence type="ECO:0000313" key="3">
    <source>
        <dbReference type="Proteomes" id="UP000070501"/>
    </source>
</evidence>
<dbReference type="InParanoid" id="A0A136ITM8"/>
<dbReference type="EMBL" id="KQ964259">
    <property type="protein sequence ID" value="KXJ88213.1"/>
    <property type="molecule type" value="Genomic_DNA"/>
</dbReference>
<proteinExistence type="predicted"/>
<dbReference type="AlphaFoldDB" id="A0A136ITM8"/>
<feature type="region of interest" description="Disordered" evidence="1">
    <location>
        <begin position="127"/>
        <end position="149"/>
    </location>
</feature>
<dbReference type="Proteomes" id="UP000070501">
    <property type="component" value="Unassembled WGS sequence"/>
</dbReference>
<organism evidence="2 3">
    <name type="scientific">Microdochium bolleyi</name>
    <dbReference type="NCBI Taxonomy" id="196109"/>
    <lineage>
        <taxon>Eukaryota</taxon>
        <taxon>Fungi</taxon>
        <taxon>Dikarya</taxon>
        <taxon>Ascomycota</taxon>
        <taxon>Pezizomycotina</taxon>
        <taxon>Sordariomycetes</taxon>
        <taxon>Xylariomycetidae</taxon>
        <taxon>Xylariales</taxon>
        <taxon>Microdochiaceae</taxon>
        <taxon>Microdochium</taxon>
    </lineage>
</organism>
<evidence type="ECO:0000256" key="1">
    <source>
        <dbReference type="SAM" id="MobiDB-lite"/>
    </source>
</evidence>
<accession>A0A136ITM8</accession>
<evidence type="ECO:0000313" key="2">
    <source>
        <dbReference type="EMBL" id="KXJ88213.1"/>
    </source>
</evidence>
<feature type="compositionally biased region" description="Polar residues" evidence="1">
    <location>
        <begin position="190"/>
        <end position="201"/>
    </location>
</feature>
<keyword evidence="3" id="KW-1185">Reference proteome</keyword>
<protein>
    <submittedName>
        <fullName evidence="2">Uncharacterized protein</fullName>
    </submittedName>
</protein>
<name>A0A136ITM8_9PEZI</name>
<sequence>MCKHERLITSLTTAHMLADSLGTSLTWVVENLIDSKAKERWVKLAREVQSFTMHDASKCPCSPGGRTPFIFLLQGYISDISSMRSPDELKERLKTLIETSGESWSVWHYQTAFRQFTFEALSLEHTCDYPPDEAEQPAEYDDDDVVSSLNTPHDQTLALMFEEVSSELGARISTDAQSFNDLSVTYKQGSRSSITPLSGNEAQDDDDAGYESGHDSDSGYSSYGSGGESKGSTTFDNLWPEWLDLWVARLEAVQRKLS</sequence>
<gene>
    <name evidence="2" type="ORF">Micbo1qcDRAFT_166850</name>
</gene>
<feature type="region of interest" description="Disordered" evidence="1">
    <location>
        <begin position="190"/>
        <end position="231"/>
    </location>
</feature>
<feature type="non-terminal residue" evidence="2">
    <location>
        <position position="258"/>
    </location>
</feature>
<feature type="compositionally biased region" description="Acidic residues" evidence="1">
    <location>
        <begin position="130"/>
        <end position="145"/>
    </location>
</feature>